<gene>
    <name evidence="2" type="ORF">FHR97_002562</name>
</gene>
<sequence>MSDHRPEQDPEILFPDETLRIGGEKIRVREFRYAEGLRAIALGRPILAALREHLEADDIEPEVLDGVIAEHSDAWLQLIAMSIGKDVAWVEQLADADGLSLSMAFWRVNSAFFMRRLVLGGGLAGGLKSLAANLSPSPRSSTPSSMPATDATPPTSPAD</sequence>
<name>A0A7W5HLZ5_9GAMM</name>
<organism evidence="2 3">
    <name type="scientific">Halomonas stenophila</name>
    <dbReference type="NCBI Taxonomy" id="795312"/>
    <lineage>
        <taxon>Bacteria</taxon>
        <taxon>Pseudomonadati</taxon>
        <taxon>Pseudomonadota</taxon>
        <taxon>Gammaproteobacteria</taxon>
        <taxon>Oceanospirillales</taxon>
        <taxon>Halomonadaceae</taxon>
        <taxon>Halomonas</taxon>
    </lineage>
</organism>
<proteinExistence type="predicted"/>
<reference evidence="2 3" key="1">
    <citation type="submission" date="2020-08" db="EMBL/GenBank/DDBJ databases">
        <title>Genomic Encyclopedia of Type Strains, Phase III (KMG-III): the genomes of soil and plant-associated and newly described type strains.</title>
        <authorList>
            <person name="Whitman W."/>
        </authorList>
    </citation>
    <scope>NUCLEOTIDE SEQUENCE [LARGE SCALE GENOMIC DNA]</scope>
    <source>
        <strain evidence="2 3">CECT 7744</strain>
    </source>
</reference>
<accession>A0A7W5HLZ5</accession>
<dbReference type="EMBL" id="JACHXR010000007">
    <property type="protein sequence ID" value="MBB3231703.1"/>
    <property type="molecule type" value="Genomic_DNA"/>
</dbReference>
<dbReference type="Pfam" id="PF20336">
    <property type="entry name" value="DUF6631"/>
    <property type="match status" value="1"/>
</dbReference>
<dbReference type="RefSeq" id="WP_183384180.1">
    <property type="nucleotide sequence ID" value="NZ_JACHXR010000007.1"/>
</dbReference>
<protein>
    <submittedName>
        <fullName evidence="2">Uncharacterized protein</fullName>
    </submittedName>
</protein>
<feature type="region of interest" description="Disordered" evidence="1">
    <location>
        <begin position="134"/>
        <end position="159"/>
    </location>
</feature>
<evidence type="ECO:0000313" key="3">
    <source>
        <dbReference type="Proteomes" id="UP000518892"/>
    </source>
</evidence>
<keyword evidence="3" id="KW-1185">Reference proteome</keyword>
<dbReference type="Proteomes" id="UP000518892">
    <property type="component" value="Unassembled WGS sequence"/>
</dbReference>
<evidence type="ECO:0000313" key="2">
    <source>
        <dbReference type="EMBL" id="MBB3231703.1"/>
    </source>
</evidence>
<comment type="caution">
    <text evidence="2">The sequence shown here is derived from an EMBL/GenBank/DDBJ whole genome shotgun (WGS) entry which is preliminary data.</text>
</comment>
<dbReference type="AlphaFoldDB" id="A0A7W5HLZ5"/>
<dbReference type="InterPro" id="IPR046583">
    <property type="entry name" value="DUF6631"/>
</dbReference>
<evidence type="ECO:0000256" key="1">
    <source>
        <dbReference type="SAM" id="MobiDB-lite"/>
    </source>
</evidence>
<feature type="compositionally biased region" description="Low complexity" evidence="1">
    <location>
        <begin position="134"/>
        <end position="153"/>
    </location>
</feature>